<keyword evidence="2" id="KW-0442">Lipid degradation</keyword>
<dbReference type="Proteomes" id="UP000220927">
    <property type="component" value="Plasmid pRapFH23c"/>
</dbReference>
<evidence type="ECO:0000256" key="4">
    <source>
        <dbReference type="PROSITE-ProRule" id="PRU01161"/>
    </source>
</evidence>
<sequence length="177" mass="19025">MTAINASSEVWLCLSGGNALGAYHAGAYRALHAAGIRPERVAGTSVGAVVGALIAGNKPEDRLARLDEFWQLTASDVAIANFAHLWDGSKIASSLGTLLHGRPRLFQPSLGLWWRRLSGLPSPSLFERSGIGRRLPGLSISTISTAETFALSSVRRMSRRGKSRFTTPLKWKSPSTI</sequence>
<dbReference type="PANTHER" id="PTHR14226">
    <property type="entry name" value="NEUROPATHY TARGET ESTERASE/SWISS CHEESE D.MELANOGASTER"/>
    <property type="match status" value="1"/>
</dbReference>
<dbReference type="EMBL" id="CP035001">
    <property type="protein sequence ID" value="QAS82221.1"/>
    <property type="molecule type" value="Genomic_DNA"/>
</dbReference>
<evidence type="ECO:0000256" key="3">
    <source>
        <dbReference type="ARBA" id="ARBA00023098"/>
    </source>
</evidence>
<accession>A0AAE5WTG1</accession>
<organism evidence="6 7">
    <name type="scientific">Rhizobium acidisoli</name>
    <dbReference type="NCBI Taxonomy" id="1538158"/>
    <lineage>
        <taxon>Bacteria</taxon>
        <taxon>Pseudomonadati</taxon>
        <taxon>Pseudomonadota</taxon>
        <taxon>Alphaproteobacteria</taxon>
        <taxon>Hyphomicrobiales</taxon>
        <taxon>Rhizobiaceae</taxon>
        <taxon>Rhizobium/Agrobacterium group</taxon>
        <taxon>Rhizobium</taxon>
    </lineage>
</organism>
<feature type="short sequence motif" description="GXSXG" evidence="4">
    <location>
        <begin position="43"/>
        <end position="47"/>
    </location>
</feature>
<dbReference type="AlphaFoldDB" id="A0AAE5WTG1"/>
<keyword evidence="6" id="KW-0614">Plasmid</keyword>
<evidence type="ECO:0000256" key="1">
    <source>
        <dbReference type="ARBA" id="ARBA00022801"/>
    </source>
</evidence>
<dbReference type="PROSITE" id="PS51635">
    <property type="entry name" value="PNPLA"/>
    <property type="match status" value="1"/>
</dbReference>
<evidence type="ECO:0000313" key="6">
    <source>
        <dbReference type="EMBL" id="QAS82221.1"/>
    </source>
</evidence>
<geneLocation type="plasmid" evidence="7">
    <name>prapfh23c</name>
</geneLocation>
<feature type="domain" description="PNPLA" evidence="5">
    <location>
        <begin position="12"/>
        <end position="177"/>
    </location>
</feature>
<dbReference type="InterPro" id="IPR016035">
    <property type="entry name" value="Acyl_Trfase/lysoPLipase"/>
</dbReference>
<comment type="caution">
    <text evidence="4">Lacks conserved residue(s) required for the propagation of feature annotation.</text>
</comment>
<dbReference type="KEGG" id="rad:CO657_30790"/>
<evidence type="ECO:0000256" key="2">
    <source>
        <dbReference type="ARBA" id="ARBA00022963"/>
    </source>
</evidence>
<keyword evidence="1" id="KW-0378">Hydrolase</keyword>
<keyword evidence="7" id="KW-1185">Reference proteome</keyword>
<dbReference type="SUPFAM" id="SSF52151">
    <property type="entry name" value="FabD/lysophospholipase-like"/>
    <property type="match status" value="1"/>
</dbReference>
<name>A0AAE5WTG1_9HYPH</name>
<protein>
    <recommendedName>
        <fullName evidence="5">PNPLA domain-containing protein</fullName>
    </recommendedName>
</protein>
<dbReference type="Gene3D" id="3.40.1090.10">
    <property type="entry name" value="Cytosolic phospholipase A2 catalytic domain"/>
    <property type="match status" value="1"/>
</dbReference>
<keyword evidence="3" id="KW-0443">Lipid metabolism</keyword>
<dbReference type="InterPro" id="IPR002641">
    <property type="entry name" value="PNPLA_dom"/>
</dbReference>
<gene>
    <name evidence="6" type="ORF">CO657_30790</name>
</gene>
<dbReference type="Pfam" id="PF01734">
    <property type="entry name" value="Patatin"/>
    <property type="match status" value="1"/>
</dbReference>
<evidence type="ECO:0000259" key="5">
    <source>
        <dbReference type="PROSITE" id="PS51635"/>
    </source>
</evidence>
<dbReference type="GO" id="GO:0016042">
    <property type="term" value="P:lipid catabolic process"/>
    <property type="evidence" value="ECO:0007669"/>
    <property type="project" value="UniProtKB-KW"/>
</dbReference>
<reference evidence="6 7" key="1">
    <citation type="submission" date="2019-01" db="EMBL/GenBank/DDBJ databases">
        <title>Genomic insights into the origins and evolution of symbiotic genes in the Phaseolus vulgaris microsymbionts.</title>
        <authorList>
            <person name="Tong W."/>
        </authorList>
    </citation>
    <scope>NUCLEOTIDE SEQUENCE [LARGE SCALE GENOMIC DNA]</scope>
    <source>
        <strain evidence="6 7">FH23</strain>
        <plasmid evidence="7">prapfh23c</plasmid>
    </source>
</reference>
<proteinExistence type="predicted"/>
<evidence type="ECO:0000313" key="7">
    <source>
        <dbReference type="Proteomes" id="UP000220927"/>
    </source>
</evidence>
<dbReference type="InterPro" id="IPR050301">
    <property type="entry name" value="NTE"/>
</dbReference>
<dbReference type="PANTHER" id="PTHR14226:SF57">
    <property type="entry name" value="BLR7027 PROTEIN"/>
    <property type="match status" value="1"/>
</dbReference>
<dbReference type="GO" id="GO:0016787">
    <property type="term" value="F:hydrolase activity"/>
    <property type="evidence" value="ECO:0007669"/>
    <property type="project" value="UniProtKB-KW"/>
</dbReference>